<dbReference type="EMBL" id="JOKH01000003">
    <property type="protein sequence ID" value="KEQ17071.1"/>
    <property type="molecule type" value="Genomic_DNA"/>
</dbReference>
<evidence type="ECO:0000313" key="1">
    <source>
        <dbReference type="EMBL" id="KEQ17071.1"/>
    </source>
</evidence>
<dbReference type="AlphaFoldDB" id="A0A081NF48"/>
<accession>A0A081NF48</accession>
<gene>
    <name evidence="1" type="ORF">GZ78_14355</name>
</gene>
<comment type="caution">
    <text evidence="1">The sequence shown here is derived from an EMBL/GenBank/DDBJ whole genome shotgun (WGS) entry which is preliminary data.</text>
</comment>
<dbReference type="Proteomes" id="UP000028073">
    <property type="component" value="Unassembled WGS sequence"/>
</dbReference>
<organism evidence="1 2">
    <name type="scientific">Endozoicomonas numazuensis</name>
    <dbReference type="NCBI Taxonomy" id="1137799"/>
    <lineage>
        <taxon>Bacteria</taxon>
        <taxon>Pseudomonadati</taxon>
        <taxon>Pseudomonadota</taxon>
        <taxon>Gammaproteobacteria</taxon>
        <taxon>Oceanospirillales</taxon>
        <taxon>Endozoicomonadaceae</taxon>
        <taxon>Endozoicomonas</taxon>
    </lineage>
</organism>
<name>A0A081NF48_9GAMM</name>
<reference evidence="1 2" key="1">
    <citation type="submission" date="2014-06" db="EMBL/GenBank/DDBJ databases">
        <title>Whole Genome Sequences of Three Symbiotic Endozoicomonas Bacteria.</title>
        <authorList>
            <person name="Neave M.J."/>
            <person name="Apprill A."/>
            <person name="Voolstra C.R."/>
        </authorList>
    </citation>
    <scope>NUCLEOTIDE SEQUENCE [LARGE SCALE GENOMIC DNA]</scope>
    <source>
        <strain evidence="1 2">DSM 25634</strain>
    </source>
</reference>
<protein>
    <submittedName>
        <fullName evidence="1">Uncharacterized protein</fullName>
    </submittedName>
</protein>
<proteinExistence type="predicted"/>
<evidence type="ECO:0000313" key="2">
    <source>
        <dbReference type="Proteomes" id="UP000028073"/>
    </source>
</evidence>
<sequence length="108" mass="11599">MTQCGWPFLRKYLFQGATIEIQQLSTLASLLFLSSELFIGSEPAVFKLMFIAGNGIVGSQWKKLYARSSPTKINVQSGINRVLGKNSTTSVGKSAASITIARASGLPT</sequence>
<keyword evidence="2" id="KW-1185">Reference proteome</keyword>